<reference evidence="2 3" key="1">
    <citation type="submission" date="2016-07" db="EMBL/GenBank/DDBJ databases">
        <title>Pervasive Adenine N6-methylation of Active Genes in Fungi.</title>
        <authorList>
            <consortium name="DOE Joint Genome Institute"/>
            <person name="Mondo S.J."/>
            <person name="Dannebaum R.O."/>
            <person name="Kuo R.C."/>
            <person name="Labutti K."/>
            <person name="Haridas S."/>
            <person name="Kuo A."/>
            <person name="Salamov A."/>
            <person name="Ahrendt S.R."/>
            <person name="Lipzen A."/>
            <person name="Sullivan W."/>
            <person name="Andreopoulos W.B."/>
            <person name="Clum A."/>
            <person name="Lindquist E."/>
            <person name="Daum C."/>
            <person name="Ramamoorthy G.K."/>
            <person name="Gryganskyi A."/>
            <person name="Culley D."/>
            <person name="Magnuson J.K."/>
            <person name="James T.Y."/>
            <person name="O'Malley M.A."/>
            <person name="Stajich J.E."/>
            <person name="Spatafora J.W."/>
            <person name="Visel A."/>
            <person name="Grigoriev I.V."/>
        </authorList>
    </citation>
    <scope>NUCLEOTIDE SEQUENCE [LARGE SCALE GENOMIC DNA]</scope>
    <source>
        <strain evidence="2 3">68-887.2</strain>
    </source>
</reference>
<sequence>MDPRFLNNPPLFTPLPLLCMIRCAMSSVVLMISSLLRTDRSTANQGGTVQRRTMHCYFLLATTSYRVDAGFYAVTSRTQGTYWPTPPSG</sequence>
<organism evidence="2 3">
    <name type="scientific">Naematelia encephala</name>
    <dbReference type="NCBI Taxonomy" id="71784"/>
    <lineage>
        <taxon>Eukaryota</taxon>
        <taxon>Fungi</taxon>
        <taxon>Dikarya</taxon>
        <taxon>Basidiomycota</taxon>
        <taxon>Agaricomycotina</taxon>
        <taxon>Tremellomycetes</taxon>
        <taxon>Tremellales</taxon>
        <taxon>Naemateliaceae</taxon>
        <taxon>Naematelia</taxon>
    </lineage>
</organism>
<name>A0A1Y2B6A1_9TREE</name>
<gene>
    <name evidence="2" type="ORF">BCR39DRAFT_530531</name>
</gene>
<dbReference type="AlphaFoldDB" id="A0A1Y2B6A1"/>
<keyword evidence="1" id="KW-1133">Transmembrane helix</keyword>
<protein>
    <submittedName>
        <fullName evidence="2">Uncharacterized protein</fullName>
    </submittedName>
</protein>
<accession>A0A1Y2B6A1</accession>
<evidence type="ECO:0000313" key="2">
    <source>
        <dbReference type="EMBL" id="ORY29997.1"/>
    </source>
</evidence>
<comment type="caution">
    <text evidence="2">The sequence shown here is derived from an EMBL/GenBank/DDBJ whole genome shotgun (WGS) entry which is preliminary data.</text>
</comment>
<dbReference type="InParanoid" id="A0A1Y2B6A1"/>
<keyword evidence="3" id="KW-1185">Reference proteome</keyword>
<proteinExistence type="predicted"/>
<feature type="transmembrane region" description="Helical" evidence="1">
    <location>
        <begin position="15"/>
        <end position="36"/>
    </location>
</feature>
<evidence type="ECO:0000313" key="3">
    <source>
        <dbReference type="Proteomes" id="UP000193986"/>
    </source>
</evidence>
<keyword evidence="1" id="KW-0472">Membrane</keyword>
<dbReference type="EMBL" id="MCFC01000022">
    <property type="protein sequence ID" value="ORY29997.1"/>
    <property type="molecule type" value="Genomic_DNA"/>
</dbReference>
<dbReference type="Proteomes" id="UP000193986">
    <property type="component" value="Unassembled WGS sequence"/>
</dbReference>
<keyword evidence="1" id="KW-0812">Transmembrane</keyword>
<evidence type="ECO:0000256" key="1">
    <source>
        <dbReference type="SAM" id="Phobius"/>
    </source>
</evidence>